<sequence>MNQRKLMISAVVLATSVMTMVGGVARPVVAATHHVSWAKKPFSHDPAMADLAKRTVAKNKLSGSLLVVRDSKPVLYQAYGHTLTTPNQALNVQSEYEMASIQKNLTAIMLMRALADHHLTLDTTVSHFLPSLPNAKKITMRQLLTMTSNYHLTKVSKEDLDEQAYLNFDMQHIQIKQTPKWRYEAGNYDVIAMILRQLQGKSYDDQFNALYNQHQGYNFQGYDAFTKSPYYTESQKETGQHYAGPAMIYNREIGTGAKATSVVNMYEFLEDELHGKLLSKTAWQNMTKTNGNEQYASGLYHQADGSLYLHGLIQGYEPTIKTSRDGHTMVIWFSNRMTQKTHANVAFAQLMFRAATE</sequence>
<dbReference type="InterPro" id="IPR012338">
    <property type="entry name" value="Beta-lactam/transpept-like"/>
</dbReference>
<dbReference type="PATRIC" id="fig|137591.25.peg.523"/>
<dbReference type="EMBL" id="JWHU01000006">
    <property type="protein sequence ID" value="KIU21849.1"/>
    <property type="molecule type" value="Genomic_DNA"/>
</dbReference>
<proteinExistence type="predicted"/>
<dbReference type="PANTHER" id="PTHR43283:SF7">
    <property type="entry name" value="BETA-LACTAMASE-RELATED DOMAIN-CONTAINING PROTEIN"/>
    <property type="match status" value="1"/>
</dbReference>
<evidence type="ECO:0000256" key="1">
    <source>
        <dbReference type="SAM" id="SignalP"/>
    </source>
</evidence>
<dbReference type="MEROPS" id="S12.A23"/>
<evidence type="ECO:0000313" key="4">
    <source>
        <dbReference type="Proteomes" id="UP000032287"/>
    </source>
</evidence>
<dbReference type="STRING" id="137591.AO080_00590"/>
<comment type="caution">
    <text evidence="3">The sequence shown here is derived from an EMBL/GenBank/DDBJ whole genome shotgun (WGS) entry which is preliminary data.</text>
</comment>
<name>A0A0D1KA08_9LACO</name>
<gene>
    <name evidence="3" type="primary">pbpX_1</name>
    <name evidence="3" type="ORF">QX99_00537</name>
</gene>
<feature type="chain" id="PRO_5002232091" evidence="1">
    <location>
        <begin position="31"/>
        <end position="357"/>
    </location>
</feature>
<feature type="signal peptide" evidence="1">
    <location>
        <begin position="1"/>
        <end position="30"/>
    </location>
</feature>
<evidence type="ECO:0000259" key="2">
    <source>
        <dbReference type="Pfam" id="PF00144"/>
    </source>
</evidence>
<dbReference type="Pfam" id="PF00144">
    <property type="entry name" value="Beta-lactamase"/>
    <property type="match status" value="1"/>
</dbReference>
<keyword evidence="1" id="KW-0732">Signal</keyword>
<dbReference type="InterPro" id="IPR050789">
    <property type="entry name" value="Diverse_Enzym_Activities"/>
</dbReference>
<dbReference type="PANTHER" id="PTHR43283">
    <property type="entry name" value="BETA-LACTAMASE-RELATED"/>
    <property type="match status" value="1"/>
</dbReference>
<protein>
    <submittedName>
        <fullName evidence="3">PbpX_1 protein</fullName>
    </submittedName>
</protein>
<keyword evidence="4" id="KW-1185">Reference proteome</keyword>
<reference evidence="3 4" key="1">
    <citation type="journal article" date="2015" name="Microbiology (Mosc.)">
        <title>Genomics of the Weissella cibaria species with an examination of its metabolic traits.</title>
        <authorList>
            <person name="Lynch K.M."/>
            <person name="Lucid A."/>
            <person name="Arendt E.K."/>
            <person name="Sleator R.D."/>
            <person name="Lucey B."/>
            <person name="Coffey A."/>
        </authorList>
    </citation>
    <scope>NUCLEOTIDE SEQUENCE [LARGE SCALE GENOMIC DNA]</scope>
    <source>
        <strain evidence="3 4">MG1</strain>
    </source>
</reference>
<dbReference type="SUPFAM" id="SSF56601">
    <property type="entry name" value="beta-lactamase/transpeptidase-like"/>
    <property type="match status" value="1"/>
</dbReference>
<accession>A0A0D1KA08</accession>
<organism evidence="3 4">
    <name type="scientific">Weissella cibaria</name>
    <dbReference type="NCBI Taxonomy" id="137591"/>
    <lineage>
        <taxon>Bacteria</taxon>
        <taxon>Bacillati</taxon>
        <taxon>Bacillota</taxon>
        <taxon>Bacilli</taxon>
        <taxon>Lactobacillales</taxon>
        <taxon>Lactobacillaceae</taxon>
        <taxon>Weissella</taxon>
    </lineage>
</organism>
<dbReference type="eggNOG" id="COG1680">
    <property type="taxonomic scope" value="Bacteria"/>
</dbReference>
<dbReference type="RefSeq" id="WP_052497165.1">
    <property type="nucleotide sequence ID" value="NZ_JALOCT010000003.1"/>
</dbReference>
<dbReference type="InterPro" id="IPR001466">
    <property type="entry name" value="Beta-lactam-related"/>
</dbReference>
<dbReference type="AlphaFoldDB" id="A0A0D1KA08"/>
<dbReference type="Proteomes" id="UP000032287">
    <property type="component" value="Unassembled WGS sequence"/>
</dbReference>
<feature type="domain" description="Beta-lactamase-related" evidence="2">
    <location>
        <begin position="55"/>
        <end position="303"/>
    </location>
</feature>
<evidence type="ECO:0000313" key="3">
    <source>
        <dbReference type="EMBL" id="KIU21849.1"/>
    </source>
</evidence>
<dbReference type="Gene3D" id="3.40.710.10">
    <property type="entry name" value="DD-peptidase/beta-lactamase superfamily"/>
    <property type="match status" value="1"/>
</dbReference>